<dbReference type="InterPro" id="IPR011990">
    <property type="entry name" value="TPR-like_helical_dom_sf"/>
</dbReference>
<dbReference type="GO" id="GO:0006493">
    <property type="term" value="P:protein O-linked glycosylation"/>
    <property type="evidence" value="ECO:0007669"/>
    <property type="project" value="InterPro"/>
</dbReference>
<feature type="transmembrane region" description="Helical" evidence="6">
    <location>
        <begin position="400"/>
        <end position="419"/>
    </location>
</feature>
<dbReference type="PANTHER" id="PTHR44366">
    <property type="entry name" value="UDP-N-ACETYLGLUCOSAMINE--PEPTIDE N-ACETYLGLUCOSAMINYLTRANSFERASE 110 KDA SUBUNIT"/>
    <property type="match status" value="1"/>
</dbReference>
<feature type="repeat" description="TPR" evidence="5">
    <location>
        <begin position="894"/>
        <end position="927"/>
    </location>
</feature>
<dbReference type="GO" id="GO:0016020">
    <property type="term" value="C:membrane"/>
    <property type="evidence" value="ECO:0007669"/>
    <property type="project" value="UniProtKB-SubCell"/>
</dbReference>
<feature type="repeat" description="TPR" evidence="5">
    <location>
        <begin position="654"/>
        <end position="687"/>
    </location>
</feature>
<feature type="transmembrane region" description="Helical" evidence="6">
    <location>
        <begin position="110"/>
        <end position="127"/>
    </location>
</feature>
<dbReference type="AlphaFoldDB" id="A0A2C9CG88"/>
<feature type="transmembrane region" description="Helical" evidence="6">
    <location>
        <begin position="431"/>
        <end position="449"/>
    </location>
</feature>
<dbReference type="KEGG" id="kst:KSMBR1_2199"/>
<dbReference type="Proteomes" id="UP000221734">
    <property type="component" value="Chromosome Kuenenia_stuttgartiensis_MBR1"/>
</dbReference>
<evidence type="ECO:0000259" key="7">
    <source>
        <dbReference type="Pfam" id="PF04932"/>
    </source>
</evidence>
<dbReference type="RefSeq" id="WP_099325383.1">
    <property type="nucleotide sequence ID" value="NZ_LT934425.1"/>
</dbReference>
<dbReference type="SMART" id="SM00028">
    <property type="entry name" value="TPR"/>
    <property type="match status" value="8"/>
</dbReference>
<dbReference type="InterPro" id="IPR037919">
    <property type="entry name" value="OGT"/>
</dbReference>
<gene>
    <name evidence="8" type="ORF">KSMBR1_2199</name>
</gene>
<dbReference type="PROSITE" id="PS50293">
    <property type="entry name" value="TPR_REGION"/>
    <property type="match status" value="2"/>
</dbReference>
<feature type="repeat" description="TPR" evidence="5">
    <location>
        <begin position="722"/>
        <end position="755"/>
    </location>
</feature>
<comment type="subcellular location">
    <subcellularLocation>
        <location evidence="1">Membrane</location>
        <topology evidence="1">Multi-pass membrane protein</topology>
    </subcellularLocation>
</comment>
<dbReference type="PROSITE" id="PS50005">
    <property type="entry name" value="TPR"/>
    <property type="match status" value="5"/>
</dbReference>
<feature type="transmembrane region" description="Helical" evidence="6">
    <location>
        <begin position="455"/>
        <end position="473"/>
    </location>
</feature>
<dbReference type="InterPro" id="IPR007016">
    <property type="entry name" value="O-antigen_ligase-rel_domated"/>
</dbReference>
<dbReference type="Pfam" id="PF04932">
    <property type="entry name" value="Wzy_C"/>
    <property type="match status" value="1"/>
</dbReference>
<feature type="repeat" description="TPR" evidence="5">
    <location>
        <begin position="790"/>
        <end position="823"/>
    </location>
</feature>
<keyword evidence="3 6" id="KW-1133">Transmembrane helix</keyword>
<dbReference type="Pfam" id="PF00515">
    <property type="entry name" value="TPR_1"/>
    <property type="match status" value="1"/>
</dbReference>
<feature type="transmembrane region" description="Helical" evidence="6">
    <location>
        <begin position="505"/>
        <end position="530"/>
    </location>
</feature>
<dbReference type="OrthoDB" id="9782491at2"/>
<feature type="transmembrane region" description="Helical" evidence="6">
    <location>
        <begin position="214"/>
        <end position="233"/>
    </location>
</feature>
<evidence type="ECO:0000256" key="2">
    <source>
        <dbReference type="ARBA" id="ARBA00022692"/>
    </source>
</evidence>
<feature type="transmembrane region" description="Helical" evidence="6">
    <location>
        <begin position="134"/>
        <end position="153"/>
    </location>
</feature>
<feature type="domain" description="O-antigen ligase-related" evidence="7">
    <location>
        <begin position="222"/>
        <end position="407"/>
    </location>
</feature>
<feature type="transmembrane region" description="Helical" evidence="6">
    <location>
        <begin position="45"/>
        <end position="64"/>
    </location>
</feature>
<feature type="transmembrane region" description="Helical" evidence="6">
    <location>
        <begin position="12"/>
        <end position="33"/>
    </location>
</feature>
<keyword evidence="4 6" id="KW-0472">Membrane</keyword>
<feature type="transmembrane region" description="Helical" evidence="6">
    <location>
        <begin position="262"/>
        <end position="280"/>
    </location>
</feature>
<dbReference type="InterPro" id="IPR019734">
    <property type="entry name" value="TPR_rpt"/>
</dbReference>
<feature type="transmembrane region" description="Helical" evidence="6">
    <location>
        <begin position="76"/>
        <end position="98"/>
    </location>
</feature>
<proteinExistence type="predicted"/>
<dbReference type="EMBL" id="LT934425">
    <property type="protein sequence ID" value="SOH04696.1"/>
    <property type="molecule type" value="Genomic_DNA"/>
</dbReference>
<protein>
    <recommendedName>
        <fullName evidence="7">O-antigen ligase-related domain-containing protein</fullName>
    </recommendedName>
</protein>
<keyword evidence="2 6" id="KW-0812">Transmembrane</keyword>
<sequence>MITIPKSISNYCEQAIIGLLLAAVVIIPLFFDIRLYSVFDLSKVAVLYFFSIATLVIWTILLTVKHDFSFSHVSINTPILAYIAIFIIATTVSINPVMSLFGTYKRFEGLAATLCYIFLFYVTIHFITTRTRLYMLLISMAVCALISSIYGIFQRCGVDYFTWSSSGPRVFSTFGNPVFFAAQLVMVLPVVVSLFFIGFKEKEGKDGIFINNRYAIWSFYVVSVIIYIAFWLTNTRACFVALLGGIVPFLFFIFIKRSTERYPFLILVVSFFIIGIFFNVKPETSFIKHFAADVQNEKDSSDFFIDKEAEEKSISRKPRPWIAGKFSVTGSSFSRIFQYLAAVEIIKDYPALGIGPDTIGIVFQKNLAKVFSVLEEDNGFQFPRQDRIHNDILDTAVTRGILGLGTYVWLLTAFGVYVGRNYRRLNNRDKILILGLSSGIVCYLIQNQFSFGNTPIVTLFWVMMGLCISIIKINTAEGNGAGEEAQLKQKKILQKKENVPSPGKICFKWICCVSILAMLGFITLFVLRIYKADMNFEYGRRILNYSERENSALMVDKGLFFINRAVLLNPYETTYRDELCKVYLQKASNTNDEKWIQKAFVHAGNSLKVIPEHFVGFFHFGMIYQMLAEKFNRPTIDQAIDFYSKAIEMDPFQAQFHGNLGFLYLNKGNTDRALEEFYQAYLIRPATVTYLERLTNIYLQKGEMEKALYFAEKAVEINPAEPVYYNNLGAIFLKKGMPDKAIESFKKALELSQNGQVYLENLTNACLSAGKYEELLDCYKKLIERNPSVADYYNNVGVIYKKKQQYDEAVRYSQKAVSLAPENPIYTHNLAGEYVDLQQHDRAETLLREFNMAYPEHGYVNIYLLLADIYLKNFDWENAVHECQRVIQIDKKSIDAHRILGVVYYNREQYDLAKEALENTLTLAPDDKVARELLEKIEEKTRE</sequence>
<dbReference type="GO" id="GO:0097363">
    <property type="term" value="F:protein O-acetylglucosaminyltransferase activity"/>
    <property type="evidence" value="ECO:0007669"/>
    <property type="project" value="TreeGrafter"/>
</dbReference>
<evidence type="ECO:0000313" key="9">
    <source>
        <dbReference type="Proteomes" id="UP000221734"/>
    </source>
</evidence>
<name>A0A2C9CG88_KUEST</name>
<evidence type="ECO:0000256" key="5">
    <source>
        <dbReference type="PROSITE-ProRule" id="PRU00339"/>
    </source>
</evidence>
<evidence type="ECO:0000313" key="8">
    <source>
        <dbReference type="EMBL" id="SOH04696.1"/>
    </source>
</evidence>
<reference evidence="9" key="1">
    <citation type="submission" date="2017-10" db="EMBL/GenBank/DDBJ databases">
        <authorList>
            <person name="Frank J."/>
        </authorList>
    </citation>
    <scope>NUCLEOTIDE SEQUENCE [LARGE SCALE GENOMIC DNA]</scope>
</reference>
<dbReference type="Pfam" id="PF13431">
    <property type="entry name" value="TPR_17"/>
    <property type="match status" value="1"/>
</dbReference>
<keyword evidence="5" id="KW-0802">TPR repeat</keyword>
<evidence type="ECO:0000256" key="3">
    <source>
        <dbReference type="ARBA" id="ARBA00022989"/>
    </source>
</evidence>
<dbReference type="Pfam" id="PF13176">
    <property type="entry name" value="TPR_7"/>
    <property type="match status" value="1"/>
</dbReference>
<accession>A0A2C9CG88</accession>
<keyword evidence="9" id="KW-1185">Reference proteome</keyword>
<feature type="repeat" description="TPR" evidence="5">
    <location>
        <begin position="688"/>
        <end position="721"/>
    </location>
</feature>
<dbReference type="SUPFAM" id="SSF48452">
    <property type="entry name" value="TPR-like"/>
    <property type="match status" value="1"/>
</dbReference>
<feature type="transmembrane region" description="Helical" evidence="6">
    <location>
        <begin position="239"/>
        <end position="255"/>
    </location>
</feature>
<feature type="transmembrane region" description="Helical" evidence="6">
    <location>
        <begin position="178"/>
        <end position="199"/>
    </location>
</feature>
<evidence type="ECO:0000256" key="6">
    <source>
        <dbReference type="SAM" id="Phobius"/>
    </source>
</evidence>
<evidence type="ECO:0000256" key="4">
    <source>
        <dbReference type="ARBA" id="ARBA00023136"/>
    </source>
</evidence>
<organism evidence="8 9">
    <name type="scientific">Kuenenia stuttgartiensis</name>
    <dbReference type="NCBI Taxonomy" id="174633"/>
    <lineage>
        <taxon>Bacteria</taxon>
        <taxon>Pseudomonadati</taxon>
        <taxon>Planctomycetota</taxon>
        <taxon>Candidatus Brocadiia</taxon>
        <taxon>Candidatus Brocadiales</taxon>
        <taxon>Candidatus Brocadiaceae</taxon>
        <taxon>Candidatus Kuenenia</taxon>
    </lineage>
</organism>
<dbReference type="Gene3D" id="1.25.40.10">
    <property type="entry name" value="Tetratricopeptide repeat domain"/>
    <property type="match status" value="4"/>
</dbReference>
<evidence type="ECO:0000256" key="1">
    <source>
        <dbReference type="ARBA" id="ARBA00004141"/>
    </source>
</evidence>
<dbReference type="PANTHER" id="PTHR44366:SF1">
    <property type="entry name" value="UDP-N-ACETYLGLUCOSAMINE--PEPTIDE N-ACETYLGLUCOSAMINYLTRANSFERASE 110 KDA SUBUNIT"/>
    <property type="match status" value="1"/>
</dbReference>
<dbReference type="Pfam" id="PF13181">
    <property type="entry name" value="TPR_8"/>
    <property type="match status" value="2"/>
</dbReference>